<comment type="subcellular location">
    <subcellularLocation>
        <location evidence="1 9">Cell outer membrane</location>
        <topology evidence="1 9">Multi-pass membrane protein</topology>
    </subcellularLocation>
</comment>
<dbReference type="Pfam" id="PF07715">
    <property type="entry name" value="Plug"/>
    <property type="match status" value="1"/>
</dbReference>
<dbReference type="InterPro" id="IPR037066">
    <property type="entry name" value="Plug_dom_sf"/>
</dbReference>
<dbReference type="Proteomes" id="UP000198870">
    <property type="component" value="Unassembled WGS sequence"/>
</dbReference>
<evidence type="ECO:0000313" key="15">
    <source>
        <dbReference type="Proteomes" id="UP000198870"/>
    </source>
</evidence>
<evidence type="ECO:0000256" key="5">
    <source>
        <dbReference type="ARBA" id="ARBA00022729"/>
    </source>
</evidence>
<evidence type="ECO:0000259" key="13">
    <source>
        <dbReference type="Pfam" id="PF07715"/>
    </source>
</evidence>
<keyword evidence="7 9" id="KW-0472">Membrane</keyword>
<dbReference type="RefSeq" id="WP_175469881.1">
    <property type="nucleotide sequence ID" value="NZ_FMUX01000013.1"/>
</dbReference>
<dbReference type="PANTHER" id="PTHR30069">
    <property type="entry name" value="TONB-DEPENDENT OUTER MEMBRANE RECEPTOR"/>
    <property type="match status" value="1"/>
</dbReference>
<dbReference type="GO" id="GO:0044718">
    <property type="term" value="P:siderophore transmembrane transport"/>
    <property type="evidence" value="ECO:0007669"/>
    <property type="project" value="TreeGrafter"/>
</dbReference>
<evidence type="ECO:0000313" key="14">
    <source>
        <dbReference type="EMBL" id="SCY60224.1"/>
    </source>
</evidence>
<evidence type="ECO:0000259" key="12">
    <source>
        <dbReference type="Pfam" id="PF00593"/>
    </source>
</evidence>
<accession>A0A1G5H934</accession>
<dbReference type="InterPro" id="IPR039426">
    <property type="entry name" value="TonB-dep_rcpt-like"/>
</dbReference>
<dbReference type="InterPro" id="IPR000531">
    <property type="entry name" value="Beta-barrel_TonB"/>
</dbReference>
<evidence type="ECO:0000256" key="3">
    <source>
        <dbReference type="ARBA" id="ARBA00022452"/>
    </source>
</evidence>
<dbReference type="GO" id="GO:0009279">
    <property type="term" value="C:cell outer membrane"/>
    <property type="evidence" value="ECO:0007669"/>
    <property type="project" value="UniProtKB-SubCell"/>
</dbReference>
<dbReference type="CDD" id="cd01347">
    <property type="entry name" value="ligand_gated_channel"/>
    <property type="match status" value="1"/>
</dbReference>
<evidence type="ECO:0000256" key="10">
    <source>
        <dbReference type="RuleBase" id="RU003357"/>
    </source>
</evidence>
<dbReference type="STRING" id="419481.SAMN05216233_11322"/>
<name>A0A1G5H934_9BACT</name>
<dbReference type="GO" id="GO:0015344">
    <property type="term" value="F:siderophore uptake transmembrane transporter activity"/>
    <property type="evidence" value="ECO:0007669"/>
    <property type="project" value="TreeGrafter"/>
</dbReference>
<dbReference type="EMBL" id="FMUX01000013">
    <property type="protein sequence ID" value="SCY60224.1"/>
    <property type="molecule type" value="Genomic_DNA"/>
</dbReference>
<evidence type="ECO:0000256" key="11">
    <source>
        <dbReference type="SAM" id="SignalP"/>
    </source>
</evidence>
<dbReference type="AlphaFoldDB" id="A0A1G5H934"/>
<keyword evidence="8 9" id="KW-0998">Cell outer membrane</keyword>
<keyword evidence="5 11" id="KW-0732">Signal</keyword>
<evidence type="ECO:0000256" key="4">
    <source>
        <dbReference type="ARBA" id="ARBA00022692"/>
    </source>
</evidence>
<dbReference type="Gene3D" id="2.170.130.10">
    <property type="entry name" value="TonB-dependent receptor, plug domain"/>
    <property type="match status" value="1"/>
</dbReference>
<dbReference type="Gene3D" id="2.40.170.20">
    <property type="entry name" value="TonB-dependent receptor, beta-barrel domain"/>
    <property type="match status" value="1"/>
</dbReference>
<evidence type="ECO:0000256" key="2">
    <source>
        <dbReference type="ARBA" id="ARBA00022448"/>
    </source>
</evidence>
<keyword evidence="15" id="KW-1185">Reference proteome</keyword>
<proteinExistence type="inferred from homology"/>
<protein>
    <submittedName>
        <fullName evidence="14">Iron complex outermembrane recepter protein</fullName>
    </submittedName>
</protein>
<reference evidence="14 15" key="1">
    <citation type="submission" date="2016-10" db="EMBL/GenBank/DDBJ databases">
        <authorList>
            <person name="de Groot N.N."/>
        </authorList>
    </citation>
    <scope>NUCLEOTIDE SEQUENCE [LARGE SCALE GENOMIC DNA]</scope>
    <source>
        <strain evidence="14 15">AA1</strain>
    </source>
</reference>
<keyword evidence="6 10" id="KW-0798">TonB box</keyword>
<organism evidence="14 15">
    <name type="scientific">Desulfoluna spongiiphila</name>
    <dbReference type="NCBI Taxonomy" id="419481"/>
    <lineage>
        <taxon>Bacteria</taxon>
        <taxon>Pseudomonadati</taxon>
        <taxon>Thermodesulfobacteriota</taxon>
        <taxon>Desulfobacteria</taxon>
        <taxon>Desulfobacterales</taxon>
        <taxon>Desulfolunaceae</taxon>
        <taxon>Desulfoluna</taxon>
    </lineage>
</organism>
<evidence type="ECO:0000256" key="6">
    <source>
        <dbReference type="ARBA" id="ARBA00023077"/>
    </source>
</evidence>
<evidence type="ECO:0000256" key="8">
    <source>
        <dbReference type="ARBA" id="ARBA00023237"/>
    </source>
</evidence>
<gene>
    <name evidence="14" type="ORF">SAMN05216233_11322</name>
</gene>
<keyword evidence="2 9" id="KW-0813">Transport</keyword>
<dbReference type="PROSITE" id="PS52016">
    <property type="entry name" value="TONB_DEPENDENT_REC_3"/>
    <property type="match status" value="1"/>
</dbReference>
<feature type="domain" description="TonB-dependent receptor plug" evidence="13">
    <location>
        <begin position="58"/>
        <end position="164"/>
    </location>
</feature>
<dbReference type="Pfam" id="PF00593">
    <property type="entry name" value="TonB_dep_Rec_b-barrel"/>
    <property type="match status" value="1"/>
</dbReference>
<dbReference type="InterPro" id="IPR036942">
    <property type="entry name" value="Beta-barrel_TonB_sf"/>
</dbReference>
<keyword evidence="4 9" id="KW-0812">Transmembrane</keyword>
<feature type="chain" id="PRO_5011712040" evidence="11">
    <location>
        <begin position="24"/>
        <end position="720"/>
    </location>
</feature>
<evidence type="ECO:0000256" key="1">
    <source>
        <dbReference type="ARBA" id="ARBA00004571"/>
    </source>
</evidence>
<dbReference type="InterPro" id="IPR012910">
    <property type="entry name" value="Plug_dom"/>
</dbReference>
<keyword evidence="3 9" id="KW-1134">Transmembrane beta strand</keyword>
<dbReference type="PANTHER" id="PTHR30069:SF27">
    <property type="entry name" value="BLL4766 PROTEIN"/>
    <property type="match status" value="1"/>
</dbReference>
<dbReference type="PROSITE" id="PS01156">
    <property type="entry name" value="TONB_DEPENDENT_REC_2"/>
    <property type="match status" value="1"/>
</dbReference>
<feature type="domain" description="TonB-dependent receptor-like beta-barrel" evidence="12">
    <location>
        <begin position="267"/>
        <end position="686"/>
    </location>
</feature>
<evidence type="ECO:0000256" key="7">
    <source>
        <dbReference type="ARBA" id="ARBA00023136"/>
    </source>
</evidence>
<comment type="similarity">
    <text evidence="9 10">Belongs to the TonB-dependent receptor family.</text>
</comment>
<dbReference type="InterPro" id="IPR010917">
    <property type="entry name" value="TonB_rcpt_CS"/>
</dbReference>
<sequence length="720" mass="81556">MMFLRLVIAGTLIGMMCSSGVFALEGNQDVSVSEKKVKEVTLEESTVRGEYIEIEAISSTKNIKVITRGDMENKGYENLSEVLDDVPGINVSKTGYGEIDIRGQGSRTAGRNIQIMVDGAPIGILTQHPYKTDYNIIPVDQIEKIEIIEGGGAVLYGSGTAGGVINITTNLKGMNKPQNSVGYEYGSEDQHRWFANIGLQPTEKLVLQANYSADDSDLYFKDTFKKGEYVGLGGAYRLTDNQMMSLKYTHYEEEGKYVYNVTAENLKKYGKDYVPAETRVTVGYDEEAGKYLRETKKRYNQSDRESEGFKASHSINFTENLSLMTDLMSQKGSYRNSHYEDKDMDYETKGAKLKLNWGYGEQQNLLFGVDRIDQKACLTVPKYRQKTKDIFDYKKEIKAVFIHNKNRLRNFEFTQGLRLDMTDWITTKPEGAGTKFAGTSATFDNERRNEAYELSSAWLYSDTGRLFARYERGFTTPDGIQMTDDVYVDRKRKLYLPTEAEDEIYDTYEIGMRDYFLNTFLAATAYVTTTDNELNRVSIASDISGSSWKKDKKTMNLLETKRYGVDFSAEHVFGRLRLTEGYTWSMGKTDYNSKGKALIEEGKQIDWSDSGLQKVPEHKVVLTADYDLTSHLTAGVKYKYTGGYANYFDEANKPEDELVDSYETTDLSLRYSMAGGLTLYGGVNNLFDETYYHYVASGSSSSTVWPAFGRTWFVGAKYTF</sequence>
<evidence type="ECO:0000256" key="9">
    <source>
        <dbReference type="PROSITE-ProRule" id="PRU01360"/>
    </source>
</evidence>
<dbReference type="SUPFAM" id="SSF56935">
    <property type="entry name" value="Porins"/>
    <property type="match status" value="1"/>
</dbReference>
<feature type="signal peptide" evidence="11">
    <location>
        <begin position="1"/>
        <end position="23"/>
    </location>
</feature>